<sequence length="534" mass="63276">MLIDTKEISEKPEGWPKNRREWKLDILCERMEEFKNNPTHKNIEILIALASEHDMNETSGYGLVRITEYEVGLINYLYIVSTAYQINSVKVYLYDLISEATYIHKWMFNMNPVLGKDGNEDQFVEAYNGLDLPLKLYYLAYQKFIVEKNDDFATQLITVIREVLIVDEDDELIDSITYAFVSMMNDLSYMRGSKKQSIWKFSKEELSLLFELEAELLKKNNESPMERPTKGVLMTQISNFILKSRNGYNEDYICKYLPIEVARESVKNHQIWMKKTTLLNDEREQRVIPELFDDKSWITYKWVDDIDFTATRIYYVSSFSKSVNNSDMQDGYGQCLYGYKNDRISELIAPIGIWHLKKKKGIENDVPDKMERPFISQTLAFDVIYDVEEAKRELTYLFGIIDMFNMSNADKKNFLEEIMQYWILSVKDAKWSGERERRYVIFMYDNYDYRETEIDDIFLKVKTSIFLTPDFIIGKNPSRYEILYQLNAKRHALYSREYMLCKNCLLQDYDQARKMPEKCPVCGSKNVELIIEDE</sequence>
<evidence type="ECO:0000313" key="2">
    <source>
        <dbReference type="Proteomes" id="UP000224563"/>
    </source>
</evidence>
<dbReference type="RefSeq" id="WP_099386126.1">
    <property type="nucleotide sequence ID" value="NZ_PDYG01000037.1"/>
</dbReference>
<dbReference type="Proteomes" id="UP000224563">
    <property type="component" value="Unassembled WGS sequence"/>
</dbReference>
<proteinExistence type="predicted"/>
<reference evidence="1 2" key="1">
    <citation type="submission" date="2017-10" db="EMBL/GenBank/DDBJ databases">
        <title>Resolving the taxonomy of Roseburia spp., Eubacterium rectale and Agathobacter spp. through phylogenomic analysis.</title>
        <authorList>
            <person name="Sheridan P.O."/>
            <person name="Walker A.W."/>
            <person name="Duncan S.H."/>
            <person name="Scott K.P."/>
            <person name="Toole P.W.O."/>
            <person name="Luis P."/>
            <person name="Flint H.J."/>
        </authorList>
    </citation>
    <scope>NUCLEOTIDE SEQUENCE [LARGE SCALE GENOMIC DNA]</scope>
    <source>
        <strain evidence="1 2">JK623</strain>
    </source>
</reference>
<gene>
    <name evidence="1" type="ORF">CSX02_06875</name>
</gene>
<protein>
    <submittedName>
        <fullName evidence="1">Uncharacterized protein</fullName>
    </submittedName>
</protein>
<organism evidence="1 2">
    <name type="scientific">Agathobacter ruminis</name>
    <dbReference type="NCBI Taxonomy" id="1712665"/>
    <lineage>
        <taxon>Bacteria</taxon>
        <taxon>Bacillati</taxon>
        <taxon>Bacillota</taxon>
        <taxon>Clostridia</taxon>
        <taxon>Lachnospirales</taxon>
        <taxon>Lachnospiraceae</taxon>
        <taxon>Agathobacter</taxon>
    </lineage>
</organism>
<evidence type="ECO:0000313" key="1">
    <source>
        <dbReference type="EMBL" id="PHU37633.1"/>
    </source>
</evidence>
<reference evidence="1 2" key="2">
    <citation type="submission" date="2017-10" db="EMBL/GenBank/DDBJ databases">
        <authorList>
            <person name="Banno H."/>
            <person name="Chua N.-H."/>
        </authorList>
    </citation>
    <scope>NUCLEOTIDE SEQUENCE [LARGE SCALE GENOMIC DNA]</scope>
    <source>
        <strain evidence="1 2">JK623</strain>
    </source>
</reference>
<comment type="caution">
    <text evidence="1">The sequence shown here is derived from an EMBL/GenBank/DDBJ whole genome shotgun (WGS) entry which is preliminary data.</text>
</comment>
<name>A0A2G3E3F0_9FIRM</name>
<dbReference type="AlphaFoldDB" id="A0A2G3E3F0"/>
<accession>A0A2G3E3F0</accession>
<dbReference type="EMBL" id="PDYG01000037">
    <property type="protein sequence ID" value="PHU37633.1"/>
    <property type="molecule type" value="Genomic_DNA"/>
</dbReference>
<keyword evidence="2" id="KW-1185">Reference proteome</keyword>